<reference evidence="2" key="1">
    <citation type="journal article" date="2019" name="Int. J. Syst. Evol. Microbiol.">
        <title>The Global Catalogue of Microorganisms (GCM) 10K type strain sequencing project: providing services to taxonomists for standard genome sequencing and annotation.</title>
        <authorList>
            <consortium name="The Broad Institute Genomics Platform"/>
            <consortium name="The Broad Institute Genome Sequencing Center for Infectious Disease"/>
            <person name="Wu L."/>
            <person name="Ma J."/>
        </authorList>
    </citation>
    <scope>NUCLEOTIDE SEQUENCE [LARGE SCALE GENOMIC DNA]</scope>
    <source>
        <strain evidence="2">CGMCC 4.7277</strain>
    </source>
</reference>
<accession>A0ABW0QGR4</accession>
<sequence length="106" mass="11968">MDIGSHALMFTSNFAPLVHLDDHPEEHSFALKLQISLPSTVEAFVREQRPGCERVEPCQDGKQVVVQSGWTPRGRRLHSRATAIASCRSTSTRRKHECAHRSHHDC</sequence>
<dbReference type="RefSeq" id="WP_245660641.1">
    <property type="nucleotide sequence ID" value="NZ_JBHSMX010000066.1"/>
</dbReference>
<proteinExistence type="predicted"/>
<protein>
    <submittedName>
        <fullName evidence="1">DUF2145 domain-containing protein</fullName>
    </submittedName>
</protein>
<gene>
    <name evidence="1" type="ORF">ACFPP7_23085</name>
</gene>
<dbReference type="EMBL" id="JBHSMX010000066">
    <property type="protein sequence ID" value="MFC5523778.1"/>
    <property type="molecule type" value="Genomic_DNA"/>
</dbReference>
<keyword evidence="2" id="KW-1185">Reference proteome</keyword>
<organism evidence="1 2">
    <name type="scientific">Polaromonas jejuensis</name>
    <dbReference type="NCBI Taxonomy" id="457502"/>
    <lineage>
        <taxon>Bacteria</taxon>
        <taxon>Pseudomonadati</taxon>
        <taxon>Pseudomonadota</taxon>
        <taxon>Betaproteobacteria</taxon>
        <taxon>Burkholderiales</taxon>
        <taxon>Comamonadaceae</taxon>
        <taxon>Polaromonas</taxon>
    </lineage>
</organism>
<dbReference type="Proteomes" id="UP001596084">
    <property type="component" value="Unassembled WGS sequence"/>
</dbReference>
<name>A0ABW0QGR4_9BURK</name>
<comment type="caution">
    <text evidence="1">The sequence shown here is derived from an EMBL/GenBank/DDBJ whole genome shotgun (WGS) entry which is preliminary data.</text>
</comment>
<evidence type="ECO:0000313" key="1">
    <source>
        <dbReference type="EMBL" id="MFC5523778.1"/>
    </source>
</evidence>
<evidence type="ECO:0000313" key="2">
    <source>
        <dbReference type="Proteomes" id="UP001596084"/>
    </source>
</evidence>